<dbReference type="RefSeq" id="WP_290364831.1">
    <property type="nucleotide sequence ID" value="NZ_JAUFQU010000004.1"/>
</dbReference>
<dbReference type="EMBL" id="JAUFQU010000004">
    <property type="protein sequence ID" value="MDN3708892.1"/>
    <property type="molecule type" value="Genomic_DNA"/>
</dbReference>
<accession>A0ABT8D0Q7</accession>
<comment type="caution">
    <text evidence="1">The sequence shown here is derived from an EMBL/GenBank/DDBJ whole genome shotgun (WGS) entry which is preliminary data.</text>
</comment>
<reference evidence="2" key="1">
    <citation type="journal article" date="2019" name="Int. J. Syst. Evol. Microbiol.">
        <title>The Global Catalogue of Microorganisms (GCM) 10K type strain sequencing project: providing services to taxonomists for standard genome sequencing and annotation.</title>
        <authorList>
            <consortium name="The Broad Institute Genomics Platform"/>
            <consortium name="The Broad Institute Genome Sequencing Center for Infectious Disease"/>
            <person name="Wu L."/>
            <person name="Ma J."/>
        </authorList>
    </citation>
    <scope>NUCLEOTIDE SEQUENCE [LARGE SCALE GENOMIC DNA]</scope>
    <source>
        <strain evidence="2">CECT 7184</strain>
    </source>
</reference>
<name>A0ABT8D0Q7_9FLAO</name>
<organism evidence="1 2">
    <name type="scientific">Paenimyroides ceti</name>
    <dbReference type="NCBI Taxonomy" id="395087"/>
    <lineage>
        <taxon>Bacteria</taxon>
        <taxon>Pseudomonadati</taxon>
        <taxon>Bacteroidota</taxon>
        <taxon>Flavobacteriia</taxon>
        <taxon>Flavobacteriales</taxon>
        <taxon>Flavobacteriaceae</taxon>
        <taxon>Paenimyroides</taxon>
    </lineage>
</organism>
<gene>
    <name evidence="1" type="ORF">QW060_17535</name>
</gene>
<keyword evidence="2" id="KW-1185">Reference proteome</keyword>
<protein>
    <submittedName>
        <fullName evidence="1">Uncharacterized protein</fullName>
    </submittedName>
</protein>
<sequence>MFRVQTMTPNSLDTEKPTVQIVSPTVDQGIEPGHQSVLKLFV</sequence>
<proteinExistence type="predicted"/>
<evidence type="ECO:0000313" key="1">
    <source>
        <dbReference type="EMBL" id="MDN3708892.1"/>
    </source>
</evidence>
<dbReference type="Proteomes" id="UP001242368">
    <property type="component" value="Unassembled WGS sequence"/>
</dbReference>
<evidence type="ECO:0000313" key="2">
    <source>
        <dbReference type="Proteomes" id="UP001242368"/>
    </source>
</evidence>